<keyword evidence="1" id="KW-0812">Transmembrane</keyword>
<proteinExistence type="predicted"/>
<keyword evidence="1" id="KW-1133">Transmembrane helix</keyword>
<feature type="transmembrane region" description="Helical" evidence="1">
    <location>
        <begin position="67"/>
        <end position="85"/>
    </location>
</feature>
<evidence type="ECO:0000256" key="1">
    <source>
        <dbReference type="SAM" id="Phobius"/>
    </source>
</evidence>
<evidence type="ECO:0000313" key="3">
    <source>
        <dbReference type="Proteomes" id="UP001234989"/>
    </source>
</evidence>
<protein>
    <submittedName>
        <fullName evidence="2">Uncharacterized protein</fullName>
    </submittedName>
</protein>
<dbReference type="EMBL" id="CP133612">
    <property type="protein sequence ID" value="WMV08555.1"/>
    <property type="molecule type" value="Genomic_DNA"/>
</dbReference>
<feature type="transmembrane region" description="Helical" evidence="1">
    <location>
        <begin position="91"/>
        <end position="112"/>
    </location>
</feature>
<accession>A0AAF0PRG2</accession>
<gene>
    <name evidence="2" type="ORF">MTR67_001940</name>
</gene>
<sequence>MECVLLCQMIMFFDDPDVYMVLWAPDKVKSQFGIFDSASLLFKLEAGEVHYRCNFMFASRFWEIVRAFRFTFNYSLLCVLAAIGYRALNYYFHGAAVVLCFAAVRFLIQTLCSSMIQLMRSPTAMANSGSFLLTAS</sequence>
<evidence type="ECO:0000313" key="2">
    <source>
        <dbReference type="EMBL" id="WMV08555.1"/>
    </source>
</evidence>
<dbReference type="Proteomes" id="UP001234989">
    <property type="component" value="Chromosome 1"/>
</dbReference>
<reference evidence="2" key="1">
    <citation type="submission" date="2023-08" db="EMBL/GenBank/DDBJ databases">
        <title>A de novo genome assembly of Solanum verrucosum Schlechtendal, a Mexican diploid species geographically isolated from the other diploid A-genome species in potato relatives.</title>
        <authorList>
            <person name="Hosaka K."/>
        </authorList>
    </citation>
    <scope>NUCLEOTIDE SEQUENCE</scope>
    <source>
        <tissue evidence="2">Young leaves</tissue>
    </source>
</reference>
<organism evidence="2 3">
    <name type="scientific">Solanum verrucosum</name>
    <dbReference type="NCBI Taxonomy" id="315347"/>
    <lineage>
        <taxon>Eukaryota</taxon>
        <taxon>Viridiplantae</taxon>
        <taxon>Streptophyta</taxon>
        <taxon>Embryophyta</taxon>
        <taxon>Tracheophyta</taxon>
        <taxon>Spermatophyta</taxon>
        <taxon>Magnoliopsida</taxon>
        <taxon>eudicotyledons</taxon>
        <taxon>Gunneridae</taxon>
        <taxon>Pentapetalae</taxon>
        <taxon>asterids</taxon>
        <taxon>lamiids</taxon>
        <taxon>Solanales</taxon>
        <taxon>Solanaceae</taxon>
        <taxon>Solanoideae</taxon>
        <taxon>Solaneae</taxon>
        <taxon>Solanum</taxon>
    </lineage>
</organism>
<keyword evidence="1" id="KW-0472">Membrane</keyword>
<dbReference type="AlphaFoldDB" id="A0AAF0PRG2"/>
<keyword evidence="3" id="KW-1185">Reference proteome</keyword>
<name>A0AAF0PRG2_SOLVR</name>